<proteinExistence type="predicted"/>
<evidence type="ECO:0000259" key="10">
    <source>
        <dbReference type="Pfam" id="PF20255"/>
    </source>
</evidence>
<accession>A0AAW0BWC2</accession>
<evidence type="ECO:0000259" key="9">
    <source>
        <dbReference type="Pfam" id="PF12359"/>
    </source>
</evidence>
<dbReference type="EMBL" id="JAWWNJ010000024">
    <property type="protein sequence ID" value="KAK7031604.1"/>
    <property type="molecule type" value="Genomic_DNA"/>
</dbReference>
<dbReference type="EC" id="3.4.19.12" evidence="2"/>
<feature type="compositionally biased region" description="Basic and acidic residues" evidence="7">
    <location>
        <begin position="2776"/>
        <end position="2788"/>
    </location>
</feature>
<keyword evidence="6" id="KW-0788">Thiol protease</keyword>
<dbReference type="Pfam" id="PF12340">
    <property type="entry name" value="DUF3638"/>
    <property type="match status" value="1"/>
</dbReference>
<evidence type="ECO:0000313" key="11">
    <source>
        <dbReference type="EMBL" id="KAK7031604.1"/>
    </source>
</evidence>
<keyword evidence="4" id="KW-0833">Ubl conjugation pathway</keyword>
<evidence type="ECO:0000256" key="2">
    <source>
        <dbReference type="ARBA" id="ARBA00012759"/>
    </source>
</evidence>
<dbReference type="Proteomes" id="UP001362999">
    <property type="component" value="Unassembled WGS sequence"/>
</dbReference>
<gene>
    <name evidence="11" type="ORF">R3P38DRAFT_2521728</name>
</gene>
<evidence type="ECO:0000256" key="4">
    <source>
        <dbReference type="ARBA" id="ARBA00022786"/>
    </source>
</evidence>
<evidence type="ECO:0000256" key="7">
    <source>
        <dbReference type="SAM" id="MobiDB-lite"/>
    </source>
</evidence>
<sequence length="3058" mass="346338">MDQPTLEYAIHHLFVPPKLPQEDDGGDPNVLLGFLEHIADCGRLFVQGLGDENVDIEVLSRWKSVQRMFDQFVAIHRSGSLSHTALQIAITEMQVEDVLCFHVRAQNAGIILRRRDEEILVEFFQASSPASMVTKTKGKLVVQYPFRPRLSIPPDAACIQALSTLLADLDSTSMPDAIPKTKKAGNDQEEIREVADIRYVSELVGGIVRSLTPADKAEEIAASTVYVTKRINDHVLWKSALLPWRRSPKWLILRVALQTTLAGWDLPEIYGYKAFVTFILATTLQLAQNFRGNEGMGIDKEVLFILNAKIAGRMWKLRSSLHVEPSPPFPIASISNVIQSVAADLNRSWKHVQDSNTRGGEGIGPSAAEIEDAKKMTLPHSSSYLETVRGRSETLSNSTNSFDRAAFEEKLEADSRREEKCNYGVSSTNLWFLVGEMERKVSSSSPDLASLPYLSDSIIYYNEMASSFKGRNPEIFSRLFLLVLELWVALDKVATNQFSLLLDYSPELSITSFEPLLLPELVQMQRLHNIEVYVKSRHARATYPDLSVFSHDFSPHSLPARYFAISSDLQTLKSTIERQGSEQKQQKLNERARRSAQYDSLLQEVERREHDCYTVTDPWGCVSSRRMCPSCTRCATERQAKDMRITLFEWPLPEQNVSGQHVVFELRAPEAFGIWRDTTFCLAQSHAAPCVEKECGQAEVVLEKYSSLRQYFVPYRQQRITLASTAKSFLQSHYSQQRFPCTDSNVVKHHPLTYRLYDRVGAKWLPSAFPVIDIRSACTPELPSPYQSIRWTMEATTHAPNQVLAQQSKCPRELSYHEWESFGHLRAGTRLQWRNMIPQLINGVVDLAHPGVHLLIQQAAWQSECALEHETLGRFREAHLDLSQEDFGIDIVRVLGKRLESVAGNWKESWTAATLVVLASRVLSLTPHETVKQAARDLLLQLRQQLFVWMNEVLDQLSKLSESSPESAHHRSTLVNRVLQLAASCRQTYAVEYLKEILSEREALSMFLQCAVHLHINTPPATAALPSAVRCLLDRDVALAVHTLELEAFSLSSEGLDDAVHAIWQGFSRGSVPWQMIGPRWIGCVTSCESADAQALFVHLDLLSGRLLVNGHTQGSLPKEIIGHSFFRLLFPTRANWDVVPSTMKGMEYQSRDNMEHFEVHFRLDGKGLLVRIRNGRSVSEFIPPNQLEGDIPSSLISGMIHIFHEQTQSLQFYPTARGWRPDDKPAWSLDIASPSRCLHSISDSSERDYVLNPVSSVVQKLSSVFRPLEALATNLTVLSRSKKLHVMLPRYDLEFSTDCGGRCLESSDLPGYFVSPVQFAGTLVGLSNKLVLESSYGEMTRVLVPHGSVAITKGELHPQVSISPSVNPSGHIDFFSFEIDTLLGRIVCSDGSLVSWYQLAYLHAATTSYLPDPLTHCTGVCQAQDMLESAQAFAFMRLERPDQEVLQHILYLVPVRKYYPTHLTSMETVDWHKNLSMLVQCARFVPLVQAIFNYAERQMLFYPSERPVTAPSWDGKIDLWERADFRTSGFVSDVRHDACDDVVSHSRCLENNESVEKEYSVARITALVRQWPMRVDFSSGFKLWDHLERWDTFSSSPSRHDKLDNYSFWLKDSPSSVWFRLFHLCRDVFNKDQDEHRLLVALAILSYRHDIDPDLTLSLLAIATNATNTCLRKATSRIPLDHFQLNEGRQLTRVDVSNTVSQHSHSSHPDPSWPERRHLEEFYDWERRRETAFRQEREQSCKTISDSIFSRWPTPNTEFSDLSSGDVRVMLPDTLLSVHPVVKFSDLRMAVEALFGTRLRNRRLFERCTELQSILNVACANGASNSLVDALHPLVPSSTMPQAKYTPVTLHSSPPCTQSASQDSLLRRLISDLEGMQIRGPKSRYIKDLSDCVDAFESHAIGNSAQHDLLRILGPQSLPELWMCLAGRWPSLGPRTLLQQLSREQRDIIPVSWKVTLCRFAEQLSIHQQRRRITVFRNFNQVEECIREGGTVGGEGWDPIEYADWLLVQLDADIFIRPVQANIAQQMISPDGLRNALMQLNMGEGKSSVIVPIISSALADGQQLVRVVVLKPLAAQMFQLLKQRVGGLVNRRLYYLPFSRDIVLDAAKVQKIFALFRECAENGGILLCQPEHILSFELMGLHALCISKDSEETRLLKEARDWLNDAARDVLDESDEILSVRYQLIYTVGASTAPDGRPWRWQITQVVFSLLQAAANASPHGLVIGPTTRPCQFPVIRILAGTTAGSTNLLDSVVHKIVFDDALQEWISFRNYSTAEKQLVSRFLQNMEIIAAEDQSLRAVSGERFAHLLLLRGLFAHGILNLSFREKRWRVDYGLDPRRTMLAVPYRAKDSPAMRAEFGHPDMIIVLTCLSYYYGGLTDEQLNTCFKLILNSDNPDAQYEYWVKAINDLPPSLSTLRGLNLDDLDQKINYIFPLLRLNKAVIDFYLAECVFPKAAREFPHKLTTNAWDLARTRPRLTTGFSGTNDNRYLLPLSIEQCDQASQLHTNALVLHHLLRPENRQVVCTESEDAMGLLRRVVGQNPPVRVLLDVGAQVLELQNVEVAKEWLELETDPQVEAAIYFHPSTDEIRVVLRDGRDQAFASSLYRKQLGKTLLYLDEAHTRGTDFKLPGGTRAVVTLGPRLTKDKLVQGCMRMRRLGKDHSVPDMIESNHVLNWAIQGTCRQIEENGSLWANQGVNFDQRHTAMQQYDQSSESYSSTVNVLLERESRTLEELYGVAGGEAGVSEPLSELQRDIHRRCQELGVTPSNSALSEEQERELAHEKEDEREVERIPEAKACEHRDRDLEYFIKTGTIRPSSTFVFLVDCLKDTTWIRRGLLPQGHLFRGGTGLYATRDFRDTIVVPNNNTATDNYLRPVQWVMSTAKSRDVLILVSPFEANKWLPEIRRSKLVFLHLYSPRTSRNTFWPLDKLDSFTVPAERSVPVNPQLLHELNLFAGQLFCADKRSMNEVCRILGLHMQSVGDVEELQGKVDSTGFVKDPGARRMLGLSDCTFVESPLPFFRDLVGARRKGQGFTLTHMGQILRGNDPKDPKFEQEEGGQ</sequence>
<keyword evidence="3" id="KW-0645">Protease</keyword>
<dbReference type="InterPro" id="IPR046541">
    <property type="entry name" value="DUF6606"/>
</dbReference>
<dbReference type="GO" id="GO:0006508">
    <property type="term" value="P:proteolysis"/>
    <property type="evidence" value="ECO:0007669"/>
    <property type="project" value="UniProtKB-KW"/>
</dbReference>
<reference evidence="11 12" key="1">
    <citation type="journal article" date="2024" name="J Genomics">
        <title>Draft genome sequencing and assembly of Favolaschia claudopus CIRM-BRFM 2984 isolated from oak limbs.</title>
        <authorList>
            <person name="Navarro D."/>
            <person name="Drula E."/>
            <person name="Chaduli D."/>
            <person name="Cazenave R."/>
            <person name="Ahrendt S."/>
            <person name="Wang J."/>
            <person name="Lipzen A."/>
            <person name="Daum C."/>
            <person name="Barry K."/>
            <person name="Grigoriev I.V."/>
            <person name="Favel A."/>
            <person name="Rosso M.N."/>
            <person name="Martin F."/>
        </authorList>
    </citation>
    <scope>NUCLEOTIDE SEQUENCE [LARGE SCALE GENOMIC DNA]</scope>
    <source>
        <strain evidence="11 12">CIRM-BRFM 2984</strain>
    </source>
</reference>
<dbReference type="InterPro" id="IPR022105">
    <property type="entry name" value="DUF3645"/>
</dbReference>
<evidence type="ECO:0000259" key="8">
    <source>
        <dbReference type="Pfam" id="PF12340"/>
    </source>
</evidence>
<evidence type="ECO:0000256" key="6">
    <source>
        <dbReference type="ARBA" id="ARBA00022807"/>
    </source>
</evidence>
<dbReference type="PANTHER" id="PTHR13367">
    <property type="entry name" value="UBIQUITIN THIOESTERASE"/>
    <property type="match status" value="1"/>
</dbReference>
<dbReference type="PANTHER" id="PTHR13367:SF34">
    <property type="match status" value="1"/>
</dbReference>
<evidence type="ECO:0000256" key="3">
    <source>
        <dbReference type="ARBA" id="ARBA00022670"/>
    </source>
</evidence>
<name>A0AAW0BWC2_9AGAR</name>
<keyword evidence="5" id="KW-0378">Hydrolase</keyword>
<feature type="domain" description="DUF3638" evidence="8">
    <location>
        <begin position="1996"/>
        <end position="2217"/>
    </location>
</feature>
<evidence type="ECO:0000256" key="5">
    <source>
        <dbReference type="ARBA" id="ARBA00022801"/>
    </source>
</evidence>
<organism evidence="11 12">
    <name type="scientific">Favolaschia claudopus</name>
    <dbReference type="NCBI Taxonomy" id="2862362"/>
    <lineage>
        <taxon>Eukaryota</taxon>
        <taxon>Fungi</taxon>
        <taxon>Dikarya</taxon>
        <taxon>Basidiomycota</taxon>
        <taxon>Agaricomycotina</taxon>
        <taxon>Agaricomycetes</taxon>
        <taxon>Agaricomycetidae</taxon>
        <taxon>Agaricales</taxon>
        <taxon>Marasmiineae</taxon>
        <taxon>Mycenaceae</taxon>
        <taxon>Favolaschia</taxon>
    </lineage>
</organism>
<feature type="domain" description="DUF6606" evidence="10">
    <location>
        <begin position="10"/>
        <end position="285"/>
    </location>
</feature>
<evidence type="ECO:0000256" key="1">
    <source>
        <dbReference type="ARBA" id="ARBA00000707"/>
    </source>
</evidence>
<dbReference type="Pfam" id="PF12359">
    <property type="entry name" value="DUF3645"/>
    <property type="match status" value="1"/>
</dbReference>
<keyword evidence="12" id="KW-1185">Reference proteome</keyword>
<protein>
    <recommendedName>
        <fullName evidence="2">ubiquitinyl hydrolase 1</fullName>
        <ecNumber evidence="2">3.4.19.12</ecNumber>
    </recommendedName>
</protein>
<comment type="caution">
    <text evidence="11">The sequence shown here is derived from an EMBL/GenBank/DDBJ whole genome shotgun (WGS) entry which is preliminary data.</text>
</comment>
<comment type="catalytic activity">
    <reaction evidence="1">
        <text>Thiol-dependent hydrolysis of ester, thioester, amide, peptide and isopeptide bonds formed by the C-terminal Gly of ubiquitin (a 76-residue protein attached to proteins as an intracellular targeting signal).</text>
        <dbReference type="EC" id="3.4.19.12"/>
    </reaction>
</comment>
<evidence type="ECO:0000313" key="12">
    <source>
        <dbReference type="Proteomes" id="UP001362999"/>
    </source>
</evidence>
<dbReference type="GO" id="GO:0004843">
    <property type="term" value="F:cysteine-type deubiquitinase activity"/>
    <property type="evidence" value="ECO:0007669"/>
    <property type="project" value="UniProtKB-EC"/>
</dbReference>
<dbReference type="InterPro" id="IPR051346">
    <property type="entry name" value="OTU_Deubiquitinase"/>
</dbReference>
<dbReference type="InterPro" id="IPR022099">
    <property type="entry name" value="DUF3638"/>
</dbReference>
<feature type="domain" description="DUF3645" evidence="9">
    <location>
        <begin position="2337"/>
        <end position="2369"/>
    </location>
</feature>
<dbReference type="Pfam" id="PF20255">
    <property type="entry name" value="DUF6606"/>
    <property type="match status" value="1"/>
</dbReference>
<feature type="region of interest" description="Disordered" evidence="7">
    <location>
        <begin position="2765"/>
        <end position="2788"/>
    </location>
</feature>